<feature type="compositionally biased region" description="Basic residues" evidence="1">
    <location>
        <begin position="108"/>
        <end position="125"/>
    </location>
</feature>
<evidence type="ECO:0000313" key="4">
    <source>
        <dbReference type="Proteomes" id="UP000799536"/>
    </source>
</evidence>
<proteinExistence type="predicted"/>
<keyword evidence="2" id="KW-1133">Transmembrane helix</keyword>
<organism evidence="3 4">
    <name type="scientific">Delitschia confertaspora ATCC 74209</name>
    <dbReference type="NCBI Taxonomy" id="1513339"/>
    <lineage>
        <taxon>Eukaryota</taxon>
        <taxon>Fungi</taxon>
        <taxon>Dikarya</taxon>
        <taxon>Ascomycota</taxon>
        <taxon>Pezizomycotina</taxon>
        <taxon>Dothideomycetes</taxon>
        <taxon>Pleosporomycetidae</taxon>
        <taxon>Pleosporales</taxon>
        <taxon>Delitschiaceae</taxon>
        <taxon>Delitschia</taxon>
    </lineage>
</organism>
<evidence type="ECO:0000313" key="3">
    <source>
        <dbReference type="EMBL" id="KAF2204968.1"/>
    </source>
</evidence>
<feature type="region of interest" description="Disordered" evidence="1">
    <location>
        <begin position="107"/>
        <end position="152"/>
    </location>
</feature>
<dbReference type="EMBL" id="ML993865">
    <property type="protein sequence ID" value="KAF2204968.1"/>
    <property type="molecule type" value="Genomic_DNA"/>
</dbReference>
<keyword evidence="4" id="KW-1185">Reference proteome</keyword>
<evidence type="ECO:0000256" key="2">
    <source>
        <dbReference type="SAM" id="Phobius"/>
    </source>
</evidence>
<name>A0A9P4MZ62_9PLEO</name>
<accession>A0A9P4MZ62</accession>
<reference evidence="3" key="1">
    <citation type="journal article" date="2020" name="Stud. Mycol.">
        <title>101 Dothideomycetes genomes: a test case for predicting lifestyles and emergence of pathogens.</title>
        <authorList>
            <person name="Haridas S."/>
            <person name="Albert R."/>
            <person name="Binder M."/>
            <person name="Bloem J."/>
            <person name="Labutti K."/>
            <person name="Salamov A."/>
            <person name="Andreopoulos B."/>
            <person name="Baker S."/>
            <person name="Barry K."/>
            <person name="Bills G."/>
            <person name="Bluhm B."/>
            <person name="Cannon C."/>
            <person name="Castanera R."/>
            <person name="Culley D."/>
            <person name="Daum C."/>
            <person name="Ezra D."/>
            <person name="Gonzalez J."/>
            <person name="Henrissat B."/>
            <person name="Kuo A."/>
            <person name="Liang C."/>
            <person name="Lipzen A."/>
            <person name="Lutzoni F."/>
            <person name="Magnuson J."/>
            <person name="Mondo S."/>
            <person name="Nolan M."/>
            <person name="Ohm R."/>
            <person name="Pangilinan J."/>
            <person name="Park H.-J."/>
            <person name="Ramirez L."/>
            <person name="Alfaro M."/>
            <person name="Sun H."/>
            <person name="Tritt A."/>
            <person name="Yoshinaga Y."/>
            <person name="Zwiers L.-H."/>
            <person name="Turgeon B."/>
            <person name="Goodwin S."/>
            <person name="Spatafora J."/>
            <person name="Crous P."/>
            <person name="Grigoriev I."/>
        </authorList>
    </citation>
    <scope>NUCLEOTIDE SEQUENCE</scope>
    <source>
        <strain evidence="3">ATCC 74209</strain>
    </source>
</reference>
<keyword evidence="2" id="KW-0472">Membrane</keyword>
<feature type="transmembrane region" description="Helical" evidence="2">
    <location>
        <begin position="69"/>
        <end position="89"/>
    </location>
</feature>
<dbReference type="Proteomes" id="UP000799536">
    <property type="component" value="Unassembled WGS sequence"/>
</dbReference>
<dbReference type="OrthoDB" id="5423884at2759"/>
<sequence>MPAITTIARDSAPQSHKLMLRSLIGAVSKLAPRQQQQQQQQQQGGQQGQIIVDGIIPTYYKPDGPSSGTVVGIVLGSVVGFVLLVWLFYSLSGNSNSAIAGEEEVVVRRRRSRSPRSRRSHRSARSTRTDMREYQQPPRSPRRSAQIVVEERRAPSRPRSVLVEERIRVPGDDVVEVIEEHDDYVSRRGSRRGSGAYRY</sequence>
<protein>
    <submittedName>
        <fullName evidence="3">Uncharacterized protein</fullName>
    </submittedName>
</protein>
<gene>
    <name evidence="3" type="ORF">GQ43DRAFT_437488</name>
</gene>
<dbReference type="AlphaFoldDB" id="A0A9P4MZ62"/>
<comment type="caution">
    <text evidence="3">The sequence shown here is derived from an EMBL/GenBank/DDBJ whole genome shotgun (WGS) entry which is preliminary data.</text>
</comment>
<keyword evidence="2" id="KW-0812">Transmembrane</keyword>
<evidence type="ECO:0000256" key="1">
    <source>
        <dbReference type="SAM" id="MobiDB-lite"/>
    </source>
</evidence>